<name>A0A4P9VTK4_9GAMM</name>
<proteinExistence type="predicted"/>
<reference evidence="2 3" key="1">
    <citation type="submission" date="2017-04" db="EMBL/GenBank/DDBJ databases">
        <title>Draft genome sequence of Zooshikella ganghwensis VG4 isolated from Red Sea sediments.</title>
        <authorList>
            <person name="Rehman Z."/>
            <person name="Alam I."/>
            <person name="Kamau A."/>
            <person name="Bajic V."/>
            <person name="Leiknes T."/>
        </authorList>
    </citation>
    <scope>NUCLEOTIDE SEQUENCE [LARGE SCALE GENOMIC DNA]</scope>
    <source>
        <strain evidence="2 3">VG4</strain>
    </source>
</reference>
<dbReference type="RefSeq" id="WP_027708580.1">
    <property type="nucleotide sequence ID" value="NZ_JAEVHG010000014.1"/>
</dbReference>
<dbReference type="InterPro" id="IPR007077">
    <property type="entry name" value="TfoX_C"/>
</dbReference>
<evidence type="ECO:0000313" key="2">
    <source>
        <dbReference type="EMBL" id="RDH46007.1"/>
    </source>
</evidence>
<dbReference type="PANTHER" id="PTHR36121:SF1">
    <property type="entry name" value="PROTEIN SXY"/>
    <property type="match status" value="1"/>
</dbReference>
<sequence length="91" mass="10249">MATDLIELKNLGKTSVQWLNAVGIRDKETLEQIGSVEAYRKIKTRGFKVSKVLLYALEGALLDAHWNQLDPDLKAKLIKEAESNGQRQPEN</sequence>
<protein>
    <submittedName>
        <fullName evidence="2">Competence protein TfoX</fullName>
    </submittedName>
</protein>
<dbReference type="InterPro" id="IPR047525">
    <property type="entry name" value="TfoX-like"/>
</dbReference>
<comment type="caution">
    <text evidence="2">The sequence shown here is derived from an EMBL/GenBank/DDBJ whole genome shotgun (WGS) entry which is preliminary data.</text>
</comment>
<dbReference type="Proteomes" id="UP000257039">
    <property type="component" value="Unassembled WGS sequence"/>
</dbReference>
<dbReference type="Gene3D" id="1.10.150.20">
    <property type="entry name" value="5' to 3' exonuclease, C-terminal subdomain"/>
    <property type="match status" value="1"/>
</dbReference>
<evidence type="ECO:0000313" key="3">
    <source>
        <dbReference type="Proteomes" id="UP000257039"/>
    </source>
</evidence>
<accession>A0A4P9VTK4</accession>
<dbReference type="EMBL" id="NDXW01000001">
    <property type="protein sequence ID" value="RDH46007.1"/>
    <property type="molecule type" value="Genomic_DNA"/>
</dbReference>
<organism evidence="2 3">
    <name type="scientific">Zooshikella ganghwensis</name>
    <dbReference type="NCBI Taxonomy" id="202772"/>
    <lineage>
        <taxon>Bacteria</taxon>
        <taxon>Pseudomonadati</taxon>
        <taxon>Pseudomonadota</taxon>
        <taxon>Gammaproteobacteria</taxon>
        <taxon>Oceanospirillales</taxon>
        <taxon>Zooshikellaceae</taxon>
        <taxon>Zooshikella</taxon>
    </lineage>
</organism>
<dbReference type="Pfam" id="PF04994">
    <property type="entry name" value="TfoX_C"/>
    <property type="match status" value="1"/>
</dbReference>
<evidence type="ECO:0000259" key="1">
    <source>
        <dbReference type="Pfam" id="PF04994"/>
    </source>
</evidence>
<dbReference type="PANTHER" id="PTHR36121">
    <property type="entry name" value="PROTEIN SXY"/>
    <property type="match status" value="1"/>
</dbReference>
<keyword evidence="3" id="KW-1185">Reference proteome</keyword>
<feature type="domain" description="TfoX C-terminal" evidence="1">
    <location>
        <begin position="2"/>
        <end position="80"/>
    </location>
</feature>
<dbReference type="AlphaFoldDB" id="A0A4P9VTK4"/>
<gene>
    <name evidence="2" type="ORF">B9G39_22560</name>
</gene>